<dbReference type="AlphaFoldDB" id="A0AA38G9F9"/>
<evidence type="ECO:0000256" key="1">
    <source>
        <dbReference type="SAM" id="Phobius"/>
    </source>
</evidence>
<accession>A0AA38G9F9</accession>
<dbReference type="SUPFAM" id="SSF49870">
    <property type="entry name" value="Osmotin, thaumatin-like protein"/>
    <property type="match status" value="1"/>
</dbReference>
<proteinExistence type="predicted"/>
<keyword evidence="1" id="KW-0472">Membrane</keyword>
<keyword evidence="1" id="KW-0812">Transmembrane</keyword>
<evidence type="ECO:0000313" key="3">
    <source>
        <dbReference type="Proteomes" id="UP000824469"/>
    </source>
</evidence>
<keyword evidence="1" id="KW-1133">Transmembrane helix</keyword>
<keyword evidence="3" id="KW-1185">Reference proteome</keyword>
<organism evidence="2 3">
    <name type="scientific">Taxus chinensis</name>
    <name type="common">Chinese yew</name>
    <name type="synonym">Taxus wallichiana var. chinensis</name>
    <dbReference type="NCBI Taxonomy" id="29808"/>
    <lineage>
        <taxon>Eukaryota</taxon>
        <taxon>Viridiplantae</taxon>
        <taxon>Streptophyta</taxon>
        <taxon>Embryophyta</taxon>
        <taxon>Tracheophyta</taxon>
        <taxon>Spermatophyta</taxon>
        <taxon>Pinopsida</taxon>
        <taxon>Pinidae</taxon>
        <taxon>Conifers II</taxon>
        <taxon>Cupressales</taxon>
        <taxon>Taxaceae</taxon>
        <taxon>Taxus</taxon>
    </lineage>
</organism>
<dbReference type="InterPro" id="IPR001938">
    <property type="entry name" value="Thaumatin"/>
</dbReference>
<dbReference type="Proteomes" id="UP000824469">
    <property type="component" value="Unassembled WGS sequence"/>
</dbReference>
<dbReference type="PROSITE" id="PS51367">
    <property type="entry name" value="THAUMATIN_2"/>
    <property type="match status" value="1"/>
</dbReference>
<name>A0AA38G9F9_TAXCH</name>
<feature type="transmembrane region" description="Helical" evidence="1">
    <location>
        <begin position="114"/>
        <end position="131"/>
    </location>
</feature>
<dbReference type="Gene3D" id="2.60.110.10">
    <property type="entry name" value="Thaumatin"/>
    <property type="match status" value="1"/>
</dbReference>
<protein>
    <submittedName>
        <fullName evidence="2">Uncharacterized protein</fullName>
    </submittedName>
</protein>
<sequence length="140" mass="14967">AEASSLTLSVAGAGTRPLSTTVFQILEGESVMLDSPAGCSRILCTFDDNNACTGCVEFQVESGVGCKSSGPFATPNTCKSSSYSQLFNKFCPTAYSSYALDDACNTFNCIATNYLITFACISITIMLFLWLQRTADQSRL</sequence>
<dbReference type="EMBL" id="JAHRHJ020000004">
    <property type="protein sequence ID" value="KAH9319314.1"/>
    <property type="molecule type" value="Genomic_DNA"/>
</dbReference>
<comment type="caution">
    <text evidence="2">The sequence shown here is derived from an EMBL/GenBank/DDBJ whole genome shotgun (WGS) entry which is preliminary data.</text>
</comment>
<feature type="non-terminal residue" evidence="2">
    <location>
        <position position="140"/>
    </location>
</feature>
<dbReference type="SMART" id="SM00205">
    <property type="entry name" value="THN"/>
    <property type="match status" value="1"/>
</dbReference>
<reference evidence="2 3" key="1">
    <citation type="journal article" date="2021" name="Nat. Plants">
        <title>The Taxus genome provides insights into paclitaxel biosynthesis.</title>
        <authorList>
            <person name="Xiong X."/>
            <person name="Gou J."/>
            <person name="Liao Q."/>
            <person name="Li Y."/>
            <person name="Zhou Q."/>
            <person name="Bi G."/>
            <person name="Li C."/>
            <person name="Du R."/>
            <person name="Wang X."/>
            <person name="Sun T."/>
            <person name="Guo L."/>
            <person name="Liang H."/>
            <person name="Lu P."/>
            <person name="Wu Y."/>
            <person name="Zhang Z."/>
            <person name="Ro D.K."/>
            <person name="Shang Y."/>
            <person name="Huang S."/>
            <person name="Yan J."/>
        </authorList>
    </citation>
    <scope>NUCLEOTIDE SEQUENCE [LARGE SCALE GENOMIC DNA]</scope>
    <source>
        <strain evidence="2">Ta-2019</strain>
    </source>
</reference>
<feature type="non-terminal residue" evidence="2">
    <location>
        <position position="1"/>
    </location>
</feature>
<dbReference type="InterPro" id="IPR037176">
    <property type="entry name" value="Osmotin/thaumatin-like_sf"/>
</dbReference>
<evidence type="ECO:0000313" key="2">
    <source>
        <dbReference type="EMBL" id="KAH9319314.1"/>
    </source>
</evidence>
<gene>
    <name evidence="2" type="ORF">KI387_021083</name>
</gene>
<dbReference type="Pfam" id="PF00314">
    <property type="entry name" value="Thaumatin"/>
    <property type="match status" value="1"/>
</dbReference>